<dbReference type="SUPFAM" id="SSF50630">
    <property type="entry name" value="Acid proteases"/>
    <property type="match status" value="1"/>
</dbReference>
<feature type="domain" description="Peptidase A1" evidence="9">
    <location>
        <begin position="71"/>
        <end position="416"/>
    </location>
</feature>
<dbReference type="InterPro" id="IPR021109">
    <property type="entry name" value="Peptidase_aspartic_dom_sf"/>
</dbReference>
<dbReference type="PANTHER" id="PTHR47967:SF39">
    <property type="entry name" value="ASPARTYL PROTEASE FAMILY PROTEIN, PUTATIVE-RELATED"/>
    <property type="match status" value="1"/>
</dbReference>
<dbReference type="PROSITE" id="PS51767">
    <property type="entry name" value="PEPTIDASE_A1"/>
    <property type="match status" value="1"/>
</dbReference>
<dbReference type="InterPro" id="IPR034161">
    <property type="entry name" value="Pepsin-like_plant"/>
</dbReference>
<evidence type="ECO:0000256" key="4">
    <source>
        <dbReference type="ARBA" id="ARBA00022670"/>
    </source>
</evidence>
<keyword evidence="11" id="KW-1185">Reference proteome</keyword>
<dbReference type="Gene3D" id="2.40.70.10">
    <property type="entry name" value="Acid Proteases"/>
    <property type="match status" value="2"/>
</dbReference>
<dbReference type="InterPro" id="IPR032861">
    <property type="entry name" value="TAXi_N"/>
</dbReference>
<keyword evidence="5" id="KW-0732">Signal</keyword>
<protein>
    <recommendedName>
        <fullName evidence="9">Peptidase A1 domain-containing protein</fullName>
    </recommendedName>
</protein>
<dbReference type="GO" id="GO:0004190">
    <property type="term" value="F:aspartic-type endopeptidase activity"/>
    <property type="evidence" value="ECO:0007669"/>
    <property type="project" value="UniProtKB-KW"/>
</dbReference>
<evidence type="ECO:0000256" key="8">
    <source>
        <dbReference type="ARBA" id="ARBA00023180"/>
    </source>
</evidence>
<keyword evidence="8" id="KW-0325">Glycoprotein</keyword>
<evidence type="ECO:0000256" key="1">
    <source>
        <dbReference type="ARBA" id="ARBA00004613"/>
    </source>
</evidence>
<dbReference type="GO" id="GO:0005576">
    <property type="term" value="C:extracellular region"/>
    <property type="evidence" value="ECO:0007669"/>
    <property type="project" value="UniProtKB-SubCell"/>
</dbReference>
<dbReference type="GO" id="GO:0006508">
    <property type="term" value="P:proteolysis"/>
    <property type="evidence" value="ECO:0007669"/>
    <property type="project" value="UniProtKB-KW"/>
</dbReference>
<dbReference type="InterPro" id="IPR033121">
    <property type="entry name" value="PEPTIDASE_A1"/>
</dbReference>
<accession>A0A4P1QV37</accession>
<evidence type="ECO:0000256" key="2">
    <source>
        <dbReference type="ARBA" id="ARBA00007447"/>
    </source>
</evidence>
<evidence type="ECO:0000256" key="3">
    <source>
        <dbReference type="ARBA" id="ARBA00022525"/>
    </source>
</evidence>
<sequence>MANNSFSRLGYHRGSLHYVCVFNNTIKGILIHQAVNSGFSVKLIRKNSTNTPFQRLTDAAQTNSYVYLGEYLLELSIGTPPVNIYGILDTSSDLIWTQCAPCLNCYKQLDPLFDPKKSSTYTDISCQSDKCHLLIAPACSGENTCDYTYGYADSSVTRGALASETITFKSSTGQPIQLNNIIFGCGNNNRGNFNDHEMGIIGLGRGPTSLISQIGSSVGGKKFSQCLVPFHTDISISSKMSFGQGSEVLGDGVVSTPLVKGEIGSAYGTVYFVTLQGISVEDTRFQISNNSETLSKGNMLIDSGTPSTILQQESYDQVFNEVRKRVPMNSITDDPDLGPQLCYKTSTNLKGPMITMHFEGADIQLTPTQTFIPPKDGVFCFAFTNTSNGDPGTLGNFAQANFLIGYDLENDVVSFKPTDCTK</sequence>
<evidence type="ECO:0000259" key="9">
    <source>
        <dbReference type="PROSITE" id="PS51767"/>
    </source>
</evidence>
<evidence type="ECO:0000313" key="11">
    <source>
        <dbReference type="Proteomes" id="UP000188354"/>
    </source>
</evidence>
<dbReference type="Pfam" id="PF14543">
    <property type="entry name" value="TAXi_N"/>
    <property type="match status" value="1"/>
</dbReference>
<dbReference type="Proteomes" id="UP000188354">
    <property type="component" value="Chromosome LG16"/>
</dbReference>
<comment type="similarity">
    <text evidence="2">Belongs to the peptidase A1 family.</text>
</comment>
<organism evidence="10 11">
    <name type="scientific">Lupinus angustifolius</name>
    <name type="common">Narrow-leaved blue lupine</name>
    <dbReference type="NCBI Taxonomy" id="3871"/>
    <lineage>
        <taxon>Eukaryota</taxon>
        <taxon>Viridiplantae</taxon>
        <taxon>Streptophyta</taxon>
        <taxon>Embryophyta</taxon>
        <taxon>Tracheophyta</taxon>
        <taxon>Spermatophyta</taxon>
        <taxon>Magnoliopsida</taxon>
        <taxon>eudicotyledons</taxon>
        <taxon>Gunneridae</taxon>
        <taxon>Pentapetalae</taxon>
        <taxon>rosids</taxon>
        <taxon>fabids</taxon>
        <taxon>Fabales</taxon>
        <taxon>Fabaceae</taxon>
        <taxon>Papilionoideae</taxon>
        <taxon>50 kb inversion clade</taxon>
        <taxon>genistoids sensu lato</taxon>
        <taxon>core genistoids</taxon>
        <taxon>Genisteae</taxon>
        <taxon>Lupinus</taxon>
    </lineage>
</organism>
<keyword evidence="6" id="KW-0064">Aspartyl protease</keyword>
<evidence type="ECO:0000256" key="7">
    <source>
        <dbReference type="ARBA" id="ARBA00022801"/>
    </source>
</evidence>
<keyword evidence="7" id="KW-0378">Hydrolase</keyword>
<evidence type="ECO:0000256" key="6">
    <source>
        <dbReference type="ARBA" id="ARBA00022750"/>
    </source>
</evidence>
<keyword evidence="3" id="KW-0964">Secreted</keyword>
<comment type="subcellular location">
    <subcellularLocation>
        <location evidence="1">Secreted</location>
    </subcellularLocation>
</comment>
<name>A0A4P1QV37_LUPAN</name>
<proteinExistence type="inferred from homology"/>
<dbReference type="PANTHER" id="PTHR47967">
    <property type="entry name" value="OS07G0603500 PROTEIN-RELATED"/>
    <property type="match status" value="1"/>
</dbReference>
<dbReference type="Gramene" id="OIV95432">
    <property type="protein sequence ID" value="OIV95432"/>
    <property type="gene ID" value="TanjilG_06894"/>
</dbReference>
<dbReference type="EMBL" id="CM007376">
    <property type="protein sequence ID" value="OIV95432.1"/>
    <property type="molecule type" value="Genomic_DNA"/>
</dbReference>
<gene>
    <name evidence="10" type="ORF">TanjilG_06894</name>
</gene>
<dbReference type="InterPro" id="IPR051708">
    <property type="entry name" value="Plant_Aspart_Prot_A1"/>
</dbReference>
<evidence type="ECO:0000256" key="5">
    <source>
        <dbReference type="ARBA" id="ARBA00022729"/>
    </source>
</evidence>
<reference evidence="10 11" key="1">
    <citation type="journal article" date="2017" name="Plant Biotechnol. J.">
        <title>A comprehensive draft genome sequence for lupin (Lupinus angustifolius), an emerging health food: insights into plant-microbe interactions and legume evolution.</title>
        <authorList>
            <person name="Hane J.K."/>
            <person name="Ming Y."/>
            <person name="Kamphuis L.G."/>
            <person name="Nelson M.N."/>
            <person name="Garg G."/>
            <person name="Atkins C.A."/>
            <person name="Bayer P.E."/>
            <person name="Bravo A."/>
            <person name="Bringans S."/>
            <person name="Cannon S."/>
            <person name="Edwards D."/>
            <person name="Foley R."/>
            <person name="Gao L.L."/>
            <person name="Harrison M.J."/>
            <person name="Huang W."/>
            <person name="Hurgobin B."/>
            <person name="Li S."/>
            <person name="Liu C.W."/>
            <person name="McGrath A."/>
            <person name="Morahan G."/>
            <person name="Murray J."/>
            <person name="Weller J."/>
            <person name="Jian J."/>
            <person name="Singh K.B."/>
        </authorList>
    </citation>
    <scope>NUCLEOTIDE SEQUENCE [LARGE SCALE GENOMIC DNA]</scope>
    <source>
        <strain evidence="11">cv. Tanjil</strain>
        <tissue evidence="10">Whole plant</tissue>
    </source>
</reference>
<dbReference type="Pfam" id="PF14541">
    <property type="entry name" value="TAXi_C"/>
    <property type="match status" value="1"/>
</dbReference>
<dbReference type="InterPro" id="IPR032799">
    <property type="entry name" value="TAXi_C"/>
</dbReference>
<dbReference type="FunFam" id="2.40.70.10:FF:000016">
    <property type="entry name" value="Probable aspartic protease At2g35615"/>
    <property type="match status" value="1"/>
</dbReference>
<dbReference type="FunFam" id="2.40.70.10:FF:000050">
    <property type="entry name" value="Aspartic proteinase CDR1"/>
    <property type="match status" value="1"/>
</dbReference>
<dbReference type="CDD" id="cd05476">
    <property type="entry name" value="pepsin_A_like_plant"/>
    <property type="match status" value="1"/>
</dbReference>
<keyword evidence="4" id="KW-0645">Protease</keyword>
<dbReference type="AlphaFoldDB" id="A0A4P1QV37"/>
<evidence type="ECO:0000313" key="10">
    <source>
        <dbReference type="EMBL" id="OIV95432.1"/>
    </source>
</evidence>